<proteinExistence type="predicted"/>
<keyword evidence="2" id="KW-1185">Reference proteome</keyword>
<gene>
    <name evidence="1" type="ORF">G9U51_07485</name>
</gene>
<reference evidence="1" key="1">
    <citation type="submission" date="2020-03" db="EMBL/GenBank/DDBJ databases">
        <title>Draft sequencing of Calidifontibacter sp. DB0510.</title>
        <authorList>
            <person name="Kim D.-U."/>
        </authorList>
    </citation>
    <scope>NUCLEOTIDE SEQUENCE</scope>
    <source>
        <strain evidence="1">DB0510</strain>
    </source>
</reference>
<dbReference type="RefSeq" id="WP_166195482.1">
    <property type="nucleotide sequence ID" value="NZ_JAAOIV010000004.1"/>
</dbReference>
<comment type="caution">
    <text evidence="1">The sequence shown here is derived from an EMBL/GenBank/DDBJ whole genome shotgun (WGS) entry which is preliminary data.</text>
</comment>
<dbReference type="EMBL" id="JAAOIV010000004">
    <property type="protein sequence ID" value="NHN55622.1"/>
    <property type="molecule type" value="Genomic_DNA"/>
</dbReference>
<protein>
    <recommendedName>
        <fullName evidence="3">DUF695 domain-containing protein</fullName>
    </recommendedName>
</protein>
<dbReference type="Proteomes" id="UP000744769">
    <property type="component" value="Unassembled WGS sequence"/>
</dbReference>
<accession>A0A967E8U7</accession>
<organism evidence="1 2">
    <name type="scientific">Metallococcus carri</name>
    <dbReference type="NCBI Taxonomy" id="1656884"/>
    <lineage>
        <taxon>Bacteria</taxon>
        <taxon>Bacillati</taxon>
        <taxon>Actinomycetota</taxon>
        <taxon>Actinomycetes</taxon>
        <taxon>Micrococcales</taxon>
        <taxon>Dermacoccaceae</taxon>
        <taxon>Metallococcus</taxon>
    </lineage>
</organism>
<dbReference type="AlphaFoldDB" id="A0A967E8U7"/>
<evidence type="ECO:0000313" key="2">
    <source>
        <dbReference type="Proteomes" id="UP000744769"/>
    </source>
</evidence>
<name>A0A967E8U7_9MICO</name>
<evidence type="ECO:0000313" key="1">
    <source>
        <dbReference type="EMBL" id="NHN55622.1"/>
    </source>
</evidence>
<evidence type="ECO:0008006" key="3">
    <source>
        <dbReference type="Google" id="ProtNLM"/>
    </source>
</evidence>
<sequence length="119" mass="13105">MNWFKKLRGGGSDVPPSPQHAVMIHYELSGEFGSDSEREALFKLEDVLEAKVEAANAGELDGNEFGDGEAVIYLYGPDADRLWQVVEPDVRAFPARPAHAILRYGGAEDASARERMIDL</sequence>